<keyword evidence="2" id="KW-0670">Pyruvate</keyword>
<feature type="compositionally biased region" description="Gly residues" evidence="1">
    <location>
        <begin position="13"/>
        <end position="23"/>
    </location>
</feature>
<proteinExistence type="predicted"/>
<dbReference type="AlphaFoldDB" id="A0A6J4KAF2"/>
<evidence type="ECO:0000256" key="1">
    <source>
        <dbReference type="SAM" id="MobiDB-lite"/>
    </source>
</evidence>
<protein>
    <submittedName>
        <fullName evidence="2">Phosphoenolpyruvate synthase</fullName>
        <ecNumber evidence="2">2.7.9.2</ecNumber>
    </submittedName>
</protein>
<organism evidence="2">
    <name type="scientific">uncultured Friedmanniella sp</name>
    <dbReference type="NCBI Taxonomy" id="335381"/>
    <lineage>
        <taxon>Bacteria</taxon>
        <taxon>Bacillati</taxon>
        <taxon>Actinomycetota</taxon>
        <taxon>Actinomycetes</taxon>
        <taxon>Propionibacteriales</taxon>
        <taxon>Nocardioidaceae</taxon>
        <taxon>Friedmanniella</taxon>
        <taxon>environmental samples</taxon>
    </lineage>
</organism>
<reference evidence="2" key="1">
    <citation type="submission" date="2020-02" db="EMBL/GenBank/DDBJ databases">
        <authorList>
            <person name="Meier V. D."/>
        </authorList>
    </citation>
    <scope>NUCLEOTIDE SEQUENCE</scope>
    <source>
        <strain evidence="2">AVDCRST_MAG61</strain>
    </source>
</reference>
<feature type="compositionally biased region" description="Basic residues" evidence="1">
    <location>
        <begin position="114"/>
        <end position="169"/>
    </location>
</feature>
<gene>
    <name evidence="2" type="ORF">AVDCRST_MAG61-878</name>
</gene>
<evidence type="ECO:0000313" key="2">
    <source>
        <dbReference type="EMBL" id="CAA9300080.1"/>
    </source>
</evidence>
<sequence>GRGGGCVPSAVGGARGNPGPGGGRRVRDAGRRGAQPISAPPGVGRCPAHRSHRGVSPAADRGGADRGHRRQQRHGHGPGQGDSGTGRVRPAGGWRRAGLPVHKSGMDAAVPACRRSRGRLRWSRLTRRDRRPGVRHPSRHGHRHRNQRPHRRPTRHRRRRPRAGHRRATRGPAAM</sequence>
<feature type="region of interest" description="Disordered" evidence="1">
    <location>
        <begin position="1"/>
        <end position="175"/>
    </location>
</feature>
<feature type="non-terminal residue" evidence="2">
    <location>
        <position position="1"/>
    </location>
</feature>
<dbReference type="EMBL" id="CADCTT010000135">
    <property type="protein sequence ID" value="CAA9300080.1"/>
    <property type="molecule type" value="Genomic_DNA"/>
</dbReference>
<feature type="non-terminal residue" evidence="2">
    <location>
        <position position="175"/>
    </location>
</feature>
<name>A0A6J4KAF2_9ACTN</name>
<dbReference type="GO" id="GO:0008986">
    <property type="term" value="F:pyruvate, water dikinase activity"/>
    <property type="evidence" value="ECO:0007669"/>
    <property type="project" value="UniProtKB-EC"/>
</dbReference>
<dbReference type="EC" id="2.7.9.2" evidence="2"/>
<accession>A0A6J4KAF2</accession>
<feature type="compositionally biased region" description="Basic residues" evidence="1">
    <location>
        <begin position="67"/>
        <end position="76"/>
    </location>
</feature>
<keyword evidence="2" id="KW-0808">Transferase</keyword>